<reference evidence="2 3" key="1">
    <citation type="submission" date="2018-06" db="EMBL/GenBank/DDBJ databases">
        <title>Freshwater and sediment microbial communities from various areas in North America, analyzing microbe dynamics in response to fracking.</title>
        <authorList>
            <person name="Lamendella R."/>
        </authorList>
    </citation>
    <scope>NUCLEOTIDE SEQUENCE [LARGE SCALE GENOMIC DNA]</scope>
    <source>
        <strain evidence="2 3">14_TX</strain>
    </source>
</reference>
<evidence type="ECO:0000256" key="1">
    <source>
        <dbReference type="SAM" id="Phobius"/>
    </source>
</evidence>
<keyword evidence="1" id="KW-0472">Membrane</keyword>
<organism evidence="2 3">
    <name type="scientific">Cytobacillus firmus</name>
    <name type="common">Bacillus firmus</name>
    <dbReference type="NCBI Taxonomy" id="1399"/>
    <lineage>
        <taxon>Bacteria</taxon>
        <taxon>Bacillati</taxon>
        <taxon>Bacillota</taxon>
        <taxon>Bacilli</taxon>
        <taxon>Bacillales</taxon>
        <taxon>Bacillaceae</taxon>
        <taxon>Cytobacillus</taxon>
    </lineage>
</organism>
<keyword evidence="1" id="KW-1133">Transmembrane helix</keyword>
<dbReference type="RefSeq" id="WP_113883241.1">
    <property type="nucleotide sequence ID" value="NZ_QNSF01000007.1"/>
</dbReference>
<protein>
    <submittedName>
        <fullName evidence="2">Uncharacterized protein</fullName>
    </submittedName>
</protein>
<proteinExistence type="predicted"/>
<name>A0A366JUR7_CYTFI</name>
<keyword evidence="1" id="KW-0812">Transmembrane</keyword>
<comment type="caution">
    <text evidence="2">The sequence shown here is derived from an EMBL/GenBank/DDBJ whole genome shotgun (WGS) entry which is preliminary data.</text>
</comment>
<dbReference type="AlphaFoldDB" id="A0A366JUR7"/>
<accession>A0A366JUR7</accession>
<dbReference type="EMBL" id="QNSF01000007">
    <property type="protein sequence ID" value="RBP92080.1"/>
    <property type="molecule type" value="Genomic_DNA"/>
</dbReference>
<sequence length="80" mass="8737">MCFDVGKLQQKGMDTLKEINGKASTLIENTEADGTALQLMMKPLNLVLELMSILMLLLALGFGHHGIIIQLQQTGKQGLK</sequence>
<evidence type="ECO:0000313" key="2">
    <source>
        <dbReference type="EMBL" id="RBP92080.1"/>
    </source>
</evidence>
<gene>
    <name evidence="2" type="ORF">DFO70_1076</name>
</gene>
<evidence type="ECO:0000313" key="3">
    <source>
        <dbReference type="Proteomes" id="UP000252731"/>
    </source>
</evidence>
<feature type="transmembrane region" description="Helical" evidence="1">
    <location>
        <begin position="50"/>
        <end position="71"/>
    </location>
</feature>
<keyword evidence="3" id="KW-1185">Reference proteome</keyword>
<dbReference type="Proteomes" id="UP000252731">
    <property type="component" value="Unassembled WGS sequence"/>
</dbReference>